<sequence length="78" mass="8967">MWLPKSSSISRRNGRSEPELISKAAVAAWVVMFTISYRSEVSIDSEVLRRKQQMAKKHAASHDAERFTLYLIMIISQQ</sequence>
<evidence type="ECO:0000313" key="1">
    <source>
        <dbReference type="EMBL" id="CAL8087473.1"/>
    </source>
</evidence>
<dbReference type="Proteomes" id="UP001642540">
    <property type="component" value="Unassembled WGS sequence"/>
</dbReference>
<dbReference type="EMBL" id="CAXLJM020000021">
    <property type="protein sequence ID" value="CAL8087473.1"/>
    <property type="molecule type" value="Genomic_DNA"/>
</dbReference>
<reference evidence="1 2" key="1">
    <citation type="submission" date="2024-08" db="EMBL/GenBank/DDBJ databases">
        <authorList>
            <person name="Cucini C."/>
            <person name="Frati F."/>
        </authorList>
    </citation>
    <scope>NUCLEOTIDE SEQUENCE [LARGE SCALE GENOMIC DNA]</scope>
</reference>
<feature type="non-terminal residue" evidence="1">
    <location>
        <position position="78"/>
    </location>
</feature>
<evidence type="ECO:0000313" key="2">
    <source>
        <dbReference type="Proteomes" id="UP001642540"/>
    </source>
</evidence>
<organism evidence="1 2">
    <name type="scientific">Orchesella dallaii</name>
    <dbReference type="NCBI Taxonomy" id="48710"/>
    <lineage>
        <taxon>Eukaryota</taxon>
        <taxon>Metazoa</taxon>
        <taxon>Ecdysozoa</taxon>
        <taxon>Arthropoda</taxon>
        <taxon>Hexapoda</taxon>
        <taxon>Collembola</taxon>
        <taxon>Entomobryomorpha</taxon>
        <taxon>Entomobryoidea</taxon>
        <taxon>Orchesellidae</taxon>
        <taxon>Orchesellinae</taxon>
        <taxon>Orchesella</taxon>
    </lineage>
</organism>
<protein>
    <submittedName>
        <fullName evidence="1">Uncharacterized protein</fullName>
    </submittedName>
</protein>
<keyword evidence="2" id="KW-1185">Reference proteome</keyword>
<proteinExistence type="predicted"/>
<comment type="caution">
    <text evidence="1">The sequence shown here is derived from an EMBL/GenBank/DDBJ whole genome shotgun (WGS) entry which is preliminary data.</text>
</comment>
<gene>
    <name evidence="1" type="ORF">ODALV1_LOCUS6751</name>
</gene>
<accession>A0ABP1Q320</accession>
<name>A0ABP1Q320_9HEXA</name>